<dbReference type="PANTHER" id="PTHR43022">
    <property type="entry name" value="PROTEIN SMF"/>
    <property type="match status" value="1"/>
</dbReference>
<dbReference type="InterPro" id="IPR036388">
    <property type="entry name" value="WH-like_DNA-bd_sf"/>
</dbReference>
<gene>
    <name evidence="4" type="primary">dprA</name>
    <name evidence="4" type="ORF">CHX27_08335</name>
</gene>
<comment type="caution">
    <text evidence="4">The sequence shown here is derived from an EMBL/GenBank/DDBJ whole genome shotgun (WGS) entry which is preliminary data.</text>
</comment>
<keyword evidence="5" id="KW-1185">Reference proteome</keyword>
<dbReference type="EMBL" id="NOXX01000196">
    <property type="protein sequence ID" value="OYQ43877.1"/>
    <property type="molecule type" value="Genomic_DNA"/>
</dbReference>
<protein>
    <submittedName>
        <fullName evidence="4">DNA-protecting protein DprA</fullName>
    </submittedName>
</protein>
<evidence type="ECO:0000259" key="2">
    <source>
        <dbReference type="Pfam" id="PF02481"/>
    </source>
</evidence>
<dbReference type="Proteomes" id="UP000216035">
    <property type="component" value="Unassembled WGS sequence"/>
</dbReference>
<dbReference type="GO" id="GO:0009294">
    <property type="term" value="P:DNA-mediated transformation"/>
    <property type="evidence" value="ECO:0007669"/>
    <property type="project" value="InterPro"/>
</dbReference>
<dbReference type="Pfam" id="PF17782">
    <property type="entry name" value="WHD_DprA"/>
    <property type="match status" value="1"/>
</dbReference>
<reference evidence="4 5" key="1">
    <citation type="submission" date="2017-07" db="EMBL/GenBank/DDBJ databases">
        <title>Flavobacterium cyanobacteriorum sp. nov., isolated from cyanobacterial aggregates in a eutrophic lake.</title>
        <authorList>
            <person name="Cai H."/>
        </authorList>
    </citation>
    <scope>NUCLEOTIDE SEQUENCE [LARGE SCALE GENOMIC DNA]</scope>
    <source>
        <strain evidence="4 5">TH167</strain>
    </source>
</reference>
<sequence length="366" mass="40609">MRHSELLYVLALLKAEGIGNVIARKLLSHFENPSDIFSAKAKDLAQIHGIGNFRISALKNKSLLKQAEKELVYMQETAVTPLFISDEAFPNRLRQCSDAPVLLFTSGKMNLNEQKVISIVGTRRMTNYGSGFLKEFIQELVPYNPLIVSGFAYGVDIAAHQFAVQNSLQTVGVLAHGLADIYPKVHKKFIRPISENGGLVTEFFSDVAPDKEHFVRRNRIVAGLADATIVIESADRGGSLITANFAFDYSRDVFAVPGRLNDKFSAGCNHLIKCQKAALLTSVADLVYLLNWEQKKNAPAVQKQLFVELKPDEQTLYDTLYKTGKLQLDDLAIHCDLPVHKTAVLLLELELKGLVLPLPGKFFEAI</sequence>
<dbReference type="PANTHER" id="PTHR43022:SF1">
    <property type="entry name" value="PROTEIN SMF"/>
    <property type="match status" value="1"/>
</dbReference>
<dbReference type="SUPFAM" id="SSF47781">
    <property type="entry name" value="RuvA domain 2-like"/>
    <property type="match status" value="1"/>
</dbReference>
<proteinExistence type="inferred from homology"/>
<organism evidence="4 5">
    <name type="scientific">Flavobacterium aurantiibacter</name>
    <dbReference type="NCBI Taxonomy" id="2023067"/>
    <lineage>
        <taxon>Bacteria</taxon>
        <taxon>Pseudomonadati</taxon>
        <taxon>Bacteroidota</taxon>
        <taxon>Flavobacteriia</taxon>
        <taxon>Flavobacteriales</taxon>
        <taxon>Flavobacteriaceae</taxon>
        <taxon>Flavobacterium</taxon>
    </lineage>
</organism>
<comment type="similarity">
    <text evidence="1">Belongs to the DprA/Smf family.</text>
</comment>
<dbReference type="InterPro" id="IPR010994">
    <property type="entry name" value="RuvA_2-like"/>
</dbReference>
<dbReference type="Gene3D" id="1.10.10.10">
    <property type="entry name" value="Winged helix-like DNA-binding domain superfamily/Winged helix DNA-binding domain"/>
    <property type="match status" value="1"/>
</dbReference>
<dbReference type="RefSeq" id="WP_094486310.1">
    <property type="nucleotide sequence ID" value="NZ_NOXX01000196.1"/>
</dbReference>
<dbReference type="AlphaFoldDB" id="A0A255ZQP0"/>
<evidence type="ECO:0000313" key="5">
    <source>
        <dbReference type="Proteomes" id="UP000216035"/>
    </source>
</evidence>
<dbReference type="Pfam" id="PF02481">
    <property type="entry name" value="DNA_processg_A"/>
    <property type="match status" value="1"/>
</dbReference>
<dbReference type="InterPro" id="IPR057666">
    <property type="entry name" value="DrpA_SLOG"/>
</dbReference>
<dbReference type="NCBIfam" id="TIGR00732">
    <property type="entry name" value="dprA"/>
    <property type="match status" value="1"/>
</dbReference>
<feature type="domain" description="DprA winged helix" evidence="3">
    <location>
        <begin position="308"/>
        <end position="361"/>
    </location>
</feature>
<evidence type="ECO:0000259" key="3">
    <source>
        <dbReference type="Pfam" id="PF17782"/>
    </source>
</evidence>
<feature type="domain" description="Smf/DprA SLOG" evidence="2">
    <location>
        <begin position="82"/>
        <end position="289"/>
    </location>
</feature>
<dbReference type="InterPro" id="IPR041614">
    <property type="entry name" value="DprA_WH"/>
</dbReference>
<dbReference type="Pfam" id="PF14520">
    <property type="entry name" value="HHH_5"/>
    <property type="match status" value="1"/>
</dbReference>
<dbReference type="SUPFAM" id="SSF102405">
    <property type="entry name" value="MCP/YpsA-like"/>
    <property type="match status" value="1"/>
</dbReference>
<evidence type="ECO:0000313" key="4">
    <source>
        <dbReference type="EMBL" id="OYQ43877.1"/>
    </source>
</evidence>
<accession>A0A255ZQP0</accession>
<name>A0A255ZQP0_9FLAO</name>
<dbReference type="Gene3D" id="3.40.50.450">
    <property type="match status" value="1"/>
</dbReference>
<dbReference type="InterPro" id="IPR003488">
    <property type="entry name" value="DprA"/>
</dbReference>
<dbReference type="OrthoDB" id="9785707at2"/>
<evidence type="ECO:0000256" key="1">
    <source>
        <dbReference type="ARBA" id="ARBA00006525"/>
    </source>
</evidence>